<feature type="domain" description="Peptidase S8/S53" evidence="12">
    <location>
        <begin position="121"/>
        <end position="358"/>
    </location>
</feature>
<reference evidence="13" key="1">
    <citation type="submission" date="2024-05" db="EMBL/GenBank/DDBJ databases">
        <title>Alkalihalobacillus sp. strain MEB203 novel alkaliphilic bacterium from Lonar Lake, India.</title>
        <authorList>
            <person name="Joshi A."/>
            <person name="Thite S."/>
            <person name="Mengade P."/>
        </authorList>
    </citation>
    <scope>NUCLEOTIDE SEQUENCE</scope>
    <source>
        <strain evidence="13">MEB 203</strain>
    </source>
</reference>
<dbReference type="InterPro" id="IPR015500">
    <property type="entry name" value="Peptidase_S8_subtilisin-rel"/>
</dbReference>
<comment type="similarity">
    <text evidence="3 10 11">Belongs to the peptidase S8 family.</text>
</comment>
<feature type="active site" description="Charge relay system" evidence="10">
    <location>
        <position position="130"/>
    </location>
</feature>
<evidence type="ECO:0000256" key="3">
    <source>
        <dbReference type="ARBA" id="ARBA00011073"/>
    </source>
</evidence>
<evidence type="ECO:0000256" key="10">
    <source>
        <dbReference type="PROSITE-ProRule" id="PRU01240"/>
    </source>
</evidence>
<keyword evidence="5 10" id="KW-0645">Protease</keyword>
<dbReference type="PANTHER" id="PTHR43806:SF11">
    <property type="entry name" value="CEREVISIN-RELATED"/>
    <property type="match status" value="1"/>
</dbReference>
<keyword evidence="8 10" id="KW-0720">Serine protease</keyword>
<keyword evidence="14" id="KW-1185">Reference proteome</keyword>
<dbReference type="InterPro" id="IPR050131">
    <property type="entry name" value="Peptidase_S8_subtilisin-like"/>
</dbReference>
<dbReference type="PROSITE" id="PS00137">
    <property type="entry name" value="SUBTILASE_HIS"/>
    <property type="match status" value="1"/>
</dbReference>
<dbReference type="EMBL" id="JAOTPO010000007">
    <property type="protein sequence ID" value="MDE5413999.1"/>
    <property type="molecule type" value="Genomic_DNA"/>
</dbReference>
<comment type="subcellular location">
    <subcellularLocation>
        <location evidence="2">Secreted</location>
    </subcellularLocation>
</comment>
<dbReference type="PRINTS" id="PR00723">
    <property type="entry name" value="SUBTILISIN"/>
</dbReference>
<dbReference type="InterPro" id="IPR000209">
    <property type="entry name" value="Peptidase_S8/S53_dom"/>
</dbReference>
<keyword evidence="7 10" id="KW-0378">Hydrolase</keyword>
<proteinExistence type="inferred from homology"/>
<evidence type="ECO:0000256" key="6">
    <source>
        <dbReference type="ARBA" id="ARBA00022723"/>
    </source>
</evidence>
<dbReference type="InterPro" id="IPR034202">
    <property type="entry name" value="Subtilisin_Carlsberg-like"/>
</dbReference>
<dbReference type="InterPro" id="IPR023827">
    <property type="entry name" value="Peptidase_S8_Asp-AS"/>
</dbReference>
<feature type="active site" description="Charge relay system" evidence="10">
    <location>
        <position position="160"/>
    </location>
</feature>
<evidence type="ECO:0000256" key="4">
    <source>
        <dbReference type="ARBA" id="ARBA00022525"/>
    </source>
</evidence>
<evidence type="ECO:0000256" key="5">
    <source>
        <dbReference type="ARBA" id="ARBA00022670"/>
    </source>
</evidence>
<dbReference type="RefSeq" id="WP_275118617.1">
    <property type="nucleotide sequence ID" value="NZ_JAOTPO010000007.1"/>
</dbReference>
<dbReference type="PROSITE" id="PS00138">
    <property type="entry name" value="SUBTILASE_SER"/>
    <property type="match status" value="1"/>
</dbReference>
<keyword evidence="9" id="KW-0106">Calcium</keyword>
<dbReference type="InterPro" id="IPR037045">
    <property type="entry name" value="S8pro/Inhibitor_I9_sf"/>
</dbReference>
<evidence type="ECO:0000256" key="11">
    <source>
        <dbReference type="RuleBase" id="RU003355"/>
    </source>
</evidence>
<gene>
    <name evidence="13" type="ORF">N7Z68_11465</name>
</gene>
<dbReference type="InterPro" id="IPR023828">
    <property type="entry name" value="Peptidase_S8_Ser-AS"/>
</dbReference>
<evidence type="ECO:0000256" key="9">
    <source>
        <dbReference type="ARBA" id="ARBA00022837"/>
    </source>
</evidence>
<dbReference type="PROSITE" id="PS51892">
    <property type="entry name" value="SUBTILASE"/>
    <property type="match status" value="1"/>
</dbReference>
<dbReference type="Gene3D" id="3.30.70.80">
    <property type="entry name" value="Peptidase S8 propeptide/proteinase inhibitor I9"/>
    <property type="match status" value="1"/>
</dbReference>
<protein>
    <submittedName>
        <fullName evidence="13">S8 family peptidase</fullName>
    </submittedName>
</protein>
<comment type="cofactor">
    <cofactor evidence="1">
        <name>Ca(2+)</name>
        <dbReference type="ChEBI" id="CHEBI:29108"/>
    </cofactor>
</comment>
<evidence type="ECO:0000259" key="12">
    <source>
        <dbReference type="Pfam" id="PF00082"/>
    </source>
</evidence>
<name>A0ABT5VID5_9BACI</name>
<evidence type="ECO:0000256" key="1">
    <source>
        <dbReference type="ARBA" id="ARBA00001913"/>
    </source>
</evidence>
<comment type="caution">
    <text evidence="13">The sequence shown here is derived from an EMBL/GenBank/DDBJ whole genome shotgun (WGS) entry which is preliminary data.</text>
</comment>
<dbReference type="PROSITE" id="PS00136">
    <property type="entry name" value="SUBTILASE_ASP"/>
    <property type="match status" value="1"/>
</dbReference>
<accession>A0ABT5VID5</accession>
<evidence type="ECO:0000256" key="2">
    <source>
        <dbReference type="ARBA" id="ARBA00004613"/>
    </source>
</evidence>
<dbReference type="Pfam" id="PF00082">
    <property type="entry name" value="Peptidase_S8"/>
    <property type="match status" value="1"/>
</dbReference>
<dbReference type="InterPro" id="IPR036852">
    <property type="entry name" value="Peptidase_S8/S53_dom_sf"/>
</dbReference>
<evidence type="ECO:0000256" key="8">
    <source>
        <dbReference type="ARBA" id="ARBA00022825"/>
    </source>
</evidence>
<keyword evidence="4" id="KW-0964">Secreted</keyword>
<evidence type="ECO:0000313" key="14">
    <source>
        <dbReference type="Proteomes" id="UP001148125"/>
    </source>
</evidence>
<organism evidence="13 14">
    <name type="scientific">Alkalihalobacterium chitinilyticum</name>
    <dbReference type="NCBI Taxonomy" id="2980103"/>
    <lineage>
        <taxon>Bacteria</taxon>
        <taxon>Bacillati</taxon>
        <taxon>Bacillota</taxon>
        <taxon>Bacilli</taxon>
        <taxon>Bacillales</taxon>
        <taxon>Bacillaceae</taxon>
        <taxon>Alkalihalobacterium</taxon>
    </lineage>
</organism>
<dbReference type="PANTHER" id="PTHR43806">
    <property type="entry name" value="PEPTIDASE S8"/>
    <property type="match status" value="1"/>
</dbReference>
<evidence type="ECO:0000313" key="13">
    <source>
        <dbReference type="EMBL" id="MDE5413999.1"/>
    </source>
</evidence>
<keyword evidence="6" id="KW-0479">Metal-binding</keyword>
<dbReference type="SUPFAM" id="SSF52743">
    <property type="entry name" value="Subtilisin-like"/>
    <property type="match status" value="1"/>
</dbReference>
<dbReference type="InterPro" id="IPR022398">
    <property type="entry name" value="Peptidase_S8_His-AS"/>
</dbReference>
<feature type="active site" description="Charge relay system" evidence="10">
    <location>
        <position position="313"/>
    </location>
</feature>
<dbReference type="CDD" id="cd07477">
    <property type="entry name" value="Peptidases_S8_Subtilisin_subset"/>
    <property type="match status" value="1"/>
</dbReference>
<dbReference type="SUPFAM" id="SSF54897">
    <property type="entry name" value="Protease propeptides/inhibitors"/>
    <property type="match status" value="1"/>
</dbReference>
<sequence length="367" mass="38997">MRNLRWLGFIAVFALLFTLIFPQVSSLANERGGVERHDYLIGFEKNVNANVVKQAGGEVLHEFQYMPVLHVKLPEQAARALEKNPNIAYIEKDEEVKISQTTPWGIGHIQAPTVHSWGNRGNGVKVAVLDTGIATHEDLRISGGASFISSEPSYQDYNGHGTHVAGTIAGLNNSYGVIGVAPSANIYAVKVLDRNGSGALSSIIQGIEWSVSQNMDIVNMSLGTSSGSTSLRQAVDNAYNRGLLLIAAAGNTGTSGIMFPAAYNSVMAVGAVDSNNNRASFSTYGSQMEIVAPGVSVLSTYTSNRYVSLNGTSMATPHVAGVAALVKAQYPWASNGQIRQRLRDTATPLGNSSFYGSGLVNAVRAAY</sequence>
<dbReference type="Proteomes" id="UP001148125">
    <property type="component" value="Unassembled WGS sequence"/>
</dbReference>
<dbReference type="Gene3D" id="3.40.50.200">
    <property type="entry name" value="Peptidase S8/S53 domain"/>
    <property type="match status" value="1"/>
</dbReference>
<evidence type="ECO:0000256" key="7">
    <source>
        <dbReference type="ARBA" id="ARBA00022801"/>
    </source>
</evidence>